<accession>A0ABQ8BM46</accession>
<dbReference type="InterPro" id="IPR033124">
    <property type="entry name" value="Ser_caboxypep_his_AS"/>
</dbReference>
<dbReference type="PANTHER" id="PTHR11802:SF87">
    <property type="entry name" value="SERINE CARBOXYPEPTIDASE-LIKE 25"/>
    <property type="match status" value="1"/>
</dbReference>
<keyword evidence="4 8" id="KW-0121">Carboxypeptidase</keyword>
<evidence type="ECO:0000313" key="9">
    <source>
        <dbReference type="EMBL" id="KAH0852240.1"/>
    </source>
</evidence>
<sequence length="295" mass="33699">MSAKLMYNLSDENPNLNKQFGCIDGIFQLFYRQHYPVRPVSVSDNVEKSSILATAAPFLVQWLHRFPKYNRREIYITGESYAGHYVPQLAREIMHYNKRSKNPINLKGIMVGNAVTDNHYDNLGTVPYWWSHAMISDRTYHQLVNTCEFSRQEESDECETVYSYAMEKEFSSIDQYNIYAPPCNKSSDGSCGFRKLFMPTPPRFCKNGLLADWNDTASSVLPIYREMIADGIRVWVFSGDDVDSAVPVTATRVAEVFEGLTFVTVIGAGHEVPLSKPHAAFELFKYFLRGKPLPK</sequence>
<dbReference type="PROSITE" id="PS00560">
    <property type="entry name" value="CARBOXYPEPT_SER_HIS"/>
    <property type="match status" value="1"/>
</dbReference>
<evidence type="ECO:0000313" key="11">
    <source>
        <dbReference type="Proteomes" id="UP000824890"/>
    </source>
</evidence>
<name>A0ABQ8BM46_BRANA</name>
<dbReference type="InterPro" id="IPR018202">
    <property type="entry name" value="Ser_caboxypep_ser_AS"/>
</dbReference>
<keyword evidence="5 8" id="KW-0645">Protease</keyword>
<dbReference type="InterPro" id="IPR029058">
    <property type="entry name" value="AB_hydrolase_fold"/>
</dbReference>
<evidence type="ECO:0000256" key="5">
    <source>
        <dbReference type="ARBA" id="ARBA00022670"/>
    </source>
</evidence>
<protein>
    <recommendedName>
        <fullName evidence="8">Carboxypeptidase</fullName>
        <ecNumber evidence="8">3.4.16.-</ecNumber>
    </recommendedName>
</protein>
<gene>
    <name evidence="10" type="ORF">HID58_044789</name>
    <name evidence="9" type="ORF">HID58_094141</name>
</gene>
<evidence type="ECO:0000256" key="3">
    <source>
        <dbReference type="ARBA" id="ARBA00022525"/>
    </source>
</evidence>
<dbReference type="Pfam" id="PF00450">
    <property type="entry name" value="Peptidase_S10"/>
    <property type="match status" value="2"/>
</dbReference>
<proteinExistence type="inferred from homology"/>
<evidence type="ECO:0000256" key="6">
    <source>
        <dbReference type="ARBA" id="ARBA00022801"/>
    </source>
</evidence>
<comment type="subcellular location">
    <subcellularLocation>
        <location evidence="1">Secreted</location>
    </subcellularLocation>
</comment>
<dbReference type="Gene3D" id="3.40.50.1820">
    <property type="entry name" value="alpha/beta hydrolase"/>
    <property type="match status" value="1"/>
</dbReference>
<dbReference type="EC" id="3.4.16.-" evidence="8"/>
<evidence type="ECO:0000256" key="8">
    <source>
        <dbReference type="RuleBase" id="RU361156"/>
    </source>
</evidence>
<evidence type="ECO:0000256" key="2">
    <source>
        <dbReference type="ARBA" id="ARBA00009431"/>
    </source>
</evidence>
<dbReference type="InterPro" id="IPR001563">
    <property type="entry name" value="Peptidase_S10"/>
</dbReference>
<dbReference type="EMBL" id="JAGKQM010000011">
    <property type="protein sequence ID" value="KAH0905286.1"/>
    <property type="molecule type" value="Genomic_DNA"/>
</dbReference>
<evidence type="ECO:0000256" key="7">
    <source>
        <dbReference type="ARBA" id="ARBA00023180"/>
    </source>
</evidence>
<dbReference type="Proteomes" id="UP000824890">
    <property type="component" value="Unassembled WGS sequence"/>
</dbReference>
<dbReference type="SUPFAM" id="SSF53474">
    <property type="entry name" value="alpha/beta-Hydrolases"/>
    <property type="match status" value="1"/>
</dbReference>
<evidence type="ECO:0000256" key="1">
    <source>
        <dbReference type="ARBA" id="ARBA00004613"/>
    </source>
</evidence>
<dbReference type="PRINTS" id="PR00724">
    <property type="entry name" value="CRBOXYPTASEC"/>
</dbReference>
<keyword evidence="6 8" id="KW-0378">Hydrolase</keyword>
<comment type="caution">
    <text evidence="10">The sequence shown here is derived from an EMBL/GenBank/DDBJ whole genome shotgun (WGS) entry which is preliminary data.</text>
</comment>
<organism evidence="10 11">
    <name type="scientific">Brassica napus</name>
    <name type="common">Rape</name>
    <dbReference type="NCBI Taxonomy" id="3708"/>
    <lineage>
        <taxon>Eukaryota</taxon>
        <taxon>Viridiplantae</taxon>
        <taxon>Streptophyta</taxon>
        <taxon>Embryophyta</taxon>
        <taxon>Tracheophyta</taxon>
        <taxon>Spermatophyta</taxon>
        <taxon>Magnoliopsida</taxon>
        <taxon>eudicotyledons</taxon>
        <taxon>Gunneridae</taxon>
        <taxon>Pentapetalae</taxon>
        <taxon>rosids</taxon>
        <taxon>malvids</taxon>
        <taxon>Brassicales</taxon>
        <taxon>Brassicaceae</taxon>
        <taxon>Brassiceae</taxon>
        <taxon>Brassica</taxon>
    </lineage>
</organism>
<dbReference type="PROSITE" id="PS00131">
    <property type="entry name" value="CARBOXYPEPT_SER_SER"/>
    <property type="match status" value="1"/>
</dbReference>
<dbReference type="PANTHER" id="PTHR11802">
    <property type="entry name" value="SERINE PROTEASE FAMILY S10 SERINE CARBOXYPEPTIDASE"/>
    <property type="match status" value="1"/>
</dbReference>
<evidence type="ECO:0000256" key="4">
    <source>
        <dbReference type="ARBA" id="ARBA00022645"/>
    </source>
</evidence>
<dbReference type="EMBL" id="JAGKQM010001184">
    <property type="protein sequence ID" value="KAH0852240.1"/>
    <property type="molecule type" value="Genomic_DNA"/>
</dbReference>
<keyword evidence="3" id="KW-0964">Secreted</keyword>
<evidence type="ECO:0000313" key="10">
    <source>
        <dbReference type="EMBL" id="KAH0905286.1"/>
    </source>
</evidence>
<comment type="similarity">
    <text evidence="2 8">Belongs to the peptidase S10 family.</text>
</comment>
<reference evidence="10 11" key="1">
    <citation type="submission" date="2021-05" db="EMBL/GenBank/DDBJ databases">
        <title>Genome Assembly of Synthetic Allotetraploid Brassica napus Reveals Homoeologous Exchanges between Subgenomes.</title>
        <authorList>
            <person name="Davis J.T."/>
        </authorList>
    </citation>
    <scope>NUCLEOTIDE SEQUENCE [LARGE SCALE GENOMIC DNA]</scope>
    <source>
        <strain evidence="11">cv. Da-Ae</strain>
        <tissue evidence="10">Seedling</tissue>
    </source>
</reference>
<keyword evidence="11" id="KW-1185">Reference proteome</keyword>
<keyword evidence="7" id="KW-0325">Glycoprotein</keyword>